<dbReference type="EMBL" id="AWWV01010869">
    <property type="protein sequence ID" value="OMO76543.1"/>
    <property type="molecule type" value="Genomic_DNA"/>
</dbReference>
<dbReference type="InterPro" id="IPR001810">
    <property type="entry name" value="F-box_dom"/>
</dbReference>
<dbReference type="InterPro" id="IPR055357">
    <property type="entry name" value="LRR_At1g61320_AtMIF1"/>
</dbReference>
<dbReference type="STRING" id="210143.A0A1R3I1U2"/>
<comment type="caution">
    <text evidence="3">The sequence shown here is derived from an EMBL/GenBank/DDBJ whole genome shotgun (WGS) entry which is preliminary data.</text>
</comment>
<dbReference type="Pfam" id="PF23622">
    <property type="entry name" value="LRR_At1g61320_AtMIF1"/>
    <property type="match status" value="1"/>
</dbReference>
<feature type="compositionally biased region" description="Polar residues" evidence="1">
    <location>
        <begin position="1"/>
        <end position="11"/>
    </location>
</feature>
<dbReference type="PROSITE" id="PS50181">
    <property type="entry name" value="FBOX"/>
    <property type="match status" value="1"/>
</dbReference>
<protein>
    <recommendedName>
        <fullName evidence="2">F-box domain-containing protein</fullName>
    </recommendedName>
</protein>
<evidence type="ECO:0000313" key="3">
    <source>
        <dbReference type="EMBL" id="OMO76543.1"/>
    </source>
</evidence>
<dbReference type="OrthoDB" id="1649164at2759"/>
<sequence length="482" mass="55878">MANSGIQSLETSRSRRAELQRNEGRGTQLSVLPDDVLTNIISFLPLKQAIRASTASSRLKQSWLFSRNLCFGKDFVRRHDKEDFVRIVDRVFALHLGSKIQTFRLVFDPTEVEVTVENWIQICIDKEVEELDLDFGLAVTPYRIASDFEDVNTIKILKLCCCELELLPTFRGLNSLTTLIFRRIEISAESLGTLFSYCLLLESVELVKCRRIGHLRILAQNLTRFKALKVGDCTSLTQIDVDSPTINSIYYMGRLISFEFPSIPQLKDIILNFKPRRAINKFFRDGSYLSDITHVPVISTSTTLIEDLSPGLNVEGALQLSFVNLRELQLFMAGAMYCNLYDIAHFLKRCPRLEKLFIDLRGFNFETQEVWELHQRELIERDIHLLRNLEYVKMEGFKCEEHEMEVVKFLLERAIVLETLVLVAPKTHTQGILQFHNIPICRQICKKSISPFVKTRFYFDDKDDTPGPKHSRTWYYQRRSSN</sequence>
<evidence type="ECO:0000259" key="2">
    <source>
        <dbReference type="PROSITE" id="PS50181"/>
    </source>
</evidence>
<dbReference type="SUPFAM" id="SSF52058">
    <property type="entry name" value="L domain-like"/>
    <property type="match status" value="1"/>
</dbReference>
<dbReference type="InterPro" id="IPR036047">
    <property type="entry name" value="F-box-like_dom_sf"/>
</dbReference>
<evidence type="ECO:0000313" key="4">
    <source>
        <dbReference type="Proteomes" id="UP000188268"/>
    </source>
</evidence>
<dbReference type="Gramene" id="OMO76543">
    <property type="protein sequence ID" value="OMO76543"/>
    <property type="gene ID" value="CCACVL1_15572"/>
</dbReference>
<keyword evidence="4" id="KW-1185">Reference proteome</keyword>
<dbReference type="Proteomes" id="UP000188268">
    <property type="component" value="Unassembled WGS sequence"/>
</dbReference>
<dbReference type="Gene3D" id="3.80.10.10">
    <property type="entry name" value="Ribonuclease Inhibitor"/>
    <property type="match status" value="1"/>
</dbReference>
<accession>A0A1R3I1U2</accession>
<dbReference type="SUPFAM" id="SSF81383">
    <property type="entry name" value="F-box domain"/>
    <property type="match status" value="1"/>
</dbReference>
<dbReference type="InterPro" id="IPR053772">
    <property type="entry name" value="At1g61320/At1g61330-like"/>
</dbReference>
<feature type="region of interest" description="Disordered" evidence="1">
    <location>
        <begin position="1"/>
        <end position="22"/>
    </location>
</feature>
<dbReference type="AlphaFoldDB" id="A0A1R3I1U2"/>
<dbReference type="InterPro" id="IPR032675">
    <property type="entry name" value="LRR_dom_sf"/>
</dbReference>
<feature type="compositionally biased region" description="Basic and acidic residues" evidence="1">
    <location>
        <begin position="12"/>
        <end position="22"/>
    </location>
</feature>
<dbReference type="OMA" id="WELHQKQ"/>
<dbReference type="PANTHER" id="PTHR34145:SF54">
    <property type="entry name" value="FBD-ASSOCIATED F-BOX PLANT PROTEIN"/>
    <property type="match status" value="1"/>
</dbReference>
<name>A0A1R3I1U2_COCAP</name>
<proteinExistence type="predicted"/>
<feature type="domain" description="F-box" evidence="2">
    <location>
        <begin position="26"/>
        <end position="61"/>
    </location>
</feature>
<dbReference type="PANTHER" id="PTHR34145">
    <property type="entry name" value="OS02G0105600 PROTEIN"/>
    <property type="match status" value="1"/>
</dbReference>
<gene>
    <name evidence="3" type="ORF">CCACVL1_15572</name>
</gene>
<evidence type="ECO:0000256" key="1">
    <source>
        <dbReference type="SAM" id="MobiDB-lite"/>
    </source>
</evidence>
<dbReference type="Pfam" id="PF00646">
    <property type="entry name" value="F-box"/>
    <property type="match status" value="1"/>
</dbReference>
<organism evidence="3 4">
    <name type="scientific">Corchorus capsularis</name>
    <name type="common">Jute</name>
    <dbReference type="NCBI Taxonomy" id="210143"/>
    <lineage>
        <taxon>Eukaryota</taxon>
        <taxon>Viridiplantae</taxon>
        <taxon>Streptophyta</taxon>
        <taxon>Embryophyta</taxon>
        <taxon>Tracheophyta</taxon>
        <taxon>Spermatophyta</taxon>
        <taxon>Magnoliopsida</taxon>
        <taxon>eudicotyledons</taxon>
        <taxon>Gunneridae</taxon>
        <taxon>Pentapetalae</taxon>
        <taxon>rosids</taxon>
        <taxon>malvids</taxon>
        <taxon>Malvales</taxon>
        <taxon>Malvaceae</taxon>
        <taxon>Grewioideae</taxon>
        <taxon>Apeibeae</taxon>
        <taxon>Corchorus</taxon>
    </lineage>
</organism>
<reference evidence="3 4" key="1">
    <citation type="submission" date="2013-09" db="EMBL/GenBank/DDBJ databases">
        <title>Corchorus capsularis genome sequencing.</title>
        <authorList>
            <person name="Alam M."/>
            <person name="Haque M.S."/>
            <person name="Islam M.S."/>
            <person name="Emdad E.M."/>
            <person name="Islam M.M."/>
            <person name="Ahmed B."/>
            <person name="Halim A."/>
            <person name="Hossen Q.M.M."/>
            <person name="Hossain M.Z."/>
            <person name="Ahmed R."/>
            <person name="Khan M.M."/>
            <person name="Islam R."/>
            <person name="Rashid M.M."/>
            <person name="Khan S.A."/>
            <person name="Rahman M.S."/>
            <person name="Alam M."/>
        </authorList>
    </citation>
    <scope>NUCLEOTIDE SEQUENCE [LARGE SCALE GENOMIC DNA]</scope>
    <source>
        <strain evidence="4">cv. CVL-1</strain>
        <tissue evidence="3">Whole seedling</tissue>
    </source>
</reference>